<dbReference type="Gene3D" id="1.10.3210.10">
    <property type="entry name" value="Hypothetical protein af1432"/>
    <property type="match status" value="1"/>
</dbReference>
<protein>
    <submittedName>
        <fullName evidence="2">HD domain-containing protein</fullName>
    </submittedName>
</protein>
<organism evidence="2 3">
    <name type="scientific">Deinococcus rubellus</name>
    <dbReference type="NCBI Taxonomy" id="1889240"/>
    <lineage>
        <taxon>Bacteria</taxon>
        <taxon>Thermotogati</taxon>
        <taxon>Deinococcota</taxon>
        <taxon>Deinococci</taxon>
        <taxon>Deinococcales</taxon>
        <taxon>Deinococcaceae</taxon>
        <taxon>Deinococcus</taxon>
    </lineage>
</organism>
<evidence type="ECO:0000313" key="3">
    <source>
        <dbReference type="Proteomes" id="UP001060261"/>
    </source>
</evidence>
<dbReference type="PANTHER" id="PTHR43155">
    <property type="entry name" value="CYCLIC DI-GMP PHOSPHODIESTERASE PA4108-RELATED"/>
    <property type="match status" value="1"/>
</dbReference>
<accession>A0ABY5YH72</accession>
<dbReference type="EMBL" id="CP104213">
    <property type="protein sequence ID" value="UWX63447.1"/>
    <property type="molecule type" value="Genomic_DNA"/>
</dbReference>
<name>A0ABY5YH72_9DEIO</name>
<dbReference type="Pfam" id="PF13487">
    <property type="entry name" value="HD_5"/>
    <property type="match status" value="1"/>
</dbReference>
<dbReference type="InterPro" id="IPR003607">
    <property type="entry name" value="HD/PDEase_dom"/>
</dbReference>
<evidence type="ECO:0000313" key="2">
    <source>
        <dbReference type="EMBL" id="UWX63447.1"/>
    </source>
</evidence>
<dbReference type="RefSeq" id="WP_260559735.1">
    <property type="nucleotide sequence ID" value="NZ_BAABEC010000172.1"/>
</dbReference>
<dbReference type="PANTHER" id="PTHR43155:SF2">
    <property type="entry name" value="CYCLIC DI-GMP PHOSPHODIESTERASE PA4108"/>
    <property type="match status" value="1"/>
</dbReference>
<proteinExistence type="predicted"/>
<keyword evidence="3" id="KW-1185">Reference proteome</keyword>
<dbReference type="InterPro" id="IPR037522">
    <property type="entry name" value="HD_GYP_dom"/>
</dbReference>
<feature type="domain" description="HD-GYP" evidence="1">
    <location>
        <begin position="1"/>
        <end position="167"/>
    </location>
</feature>
<gene>
    <name evidence="2" type="ORF">N0D28_11920</name>
</gene>
<dbReference type="SUPFAM" id="SSF109604">
    <property type="entry name" value="HD-domain/PDEase-like"/>
    <property type="match status" value="1"/>
</dbReference>
<reference evidence="2" key="1">
    <citation type="submission" date="2022-09" db="EMBL/GenBank/DDBJ databases">
        <title>genome sequence of Deinococcus rubellus.</title>
        <authorList>
            <person name="Srinivasan S."/>
        </authorList>
    </citation>
    <scope>NUCLEOTIDE SEQUENCE</scope>
    <source>
        <strain evidence="2">Ant6</strain>
    </source>
</reference>
<dbReference type="PROSITE" id="PS51832">
    <property type="entry name" value="HD_GYP"/>
    <property type="match status" value="1"/>
</dbReference>
<evidence type="ECO:0000259" key="1">
    <source>
        <dbReference type="PROSITE" id="PS51832"/>
    </source>
</evidence>
<dbReference type="CDD" id="cd00077">
    <property type="entry name" value="HDc"/>
    <property type="match status" value="1"/>
</dbReference>
<dbReference type="Proteomes" id="UP001060261">
    <property type="component" value="Chromosome"/>
</dbReference>
<sequence length="167" mass="18621">MLSRQWIVWNGSRFASRREVGFVRAGHPERVREIALALGRELRLGRAELRALGEAARLHDLGRALLPPYADEKLHPRVGADLLLGQDLPLGTREAVLHHHERWDGRGYPHGLRGSAIPRLARILAVANAADHLGRLPAEILAERLAWERGLALDAEIVNAYLRMVGL</sequence>